<evidence type="ECO:0000313" key="2">
    <source>
        <dbReference type="Proteomes" id="UP000237000"/>
    </source>
</evidence>
<accession>A0A2P5EGK1</accession>
<dbReference type="InParanoid" id="A0A2P5EGK1"/>
<proteinExistence type="predicted"/>
<gene>
    <name evidence="1" type="ORF">TorRG33x02_194900</name>
</gene>
<evidence type="ECO:0000313" key="1">
    <source>
        <dbReference type="EMBL" id="PON84663.1"/>
    </source>
</evidence>
<keyword evidence="2" id="KW-1185">Reference proteome</keyword>
<protein>
    <submittedName>
        <fullName evidence="1">Uncharacterized protein</fullName>
    </submittedName>
</protein>
<feature type="non-terminal residue" evidence="1">
    <location>
        <position position="1"/>
    </location>
</feature>
<dbReference type="AlphaFoldDB" id="A0A2P5EGK1"/>
<name>A0A2P5EGK1_TREOI</name>
<dbReference type="EMBL" id="JXTC01000158">
    <property type="protein sequence ID" value="PON84663.1"/>
    <property type="molecule type" value="Genomic_DNA"/>
</dbReference>
<organism evidence="1 2">
    <name type="scientific">Trema orientale</name>
    <name type="common">Charcoal tree</name>
    <name type="synonym">Celtis orientalis</name>
    <dbReference type="NCBI Taxonomy" id="63057"/>
    <lineage>
        <taxon>Eukaryota</taxon>
        <taxon>Viridiplantae</taxon>
        <taxon>Streptophyta</taxon>
        <taxon>Embryophyta</taxon>
        <taxon>Tracheophyta</taxon>
        <taxon>Spermatophyta</taxon>
        <taxon>Magnoliopsida</taxon>
        <taxon>eudicotyledons</taxon>
        <taxon>Gunneridae</taxon>
        <taxon>Pentapetalae</taxon>
        <taxon>rosids</taxon>
        <taxon>fabids</taxon>
        <taxon>Rosales</taxon>
        <taxon>Cannabaceae</taxon>
        <taxon>Trema</taxon>
    </lineage>
</organism>
<dbReference type="Proteomes" id="UP000237000">
    <property type="component" value="Unassembled WGS sequence"/>
</dbReference>
<comment type="caution">
    <text evidence="1">The sequence shown here is derived from an EMBL/GenBank/DDBJ whole genome shotgun (WGS) entry which is preliminary data.</text>
</comment>
<reference evidence="2" key="1">
    <citation type="submission" date="2016-06" db="EMBL/GenBank/DDBJ databases">
        <title>Parallel loss of symbiosis genes in relatives of nitrogen-fixing non-legume Parasponia.</title>
        <authorList>
            <person name="Van Velzen R."/>
            <person name="Holmer R."/>
            <person name="Bu F."/>
            <person name="Rutten L."/>
            <person name="Van Zeijl A."/>
            <person name="Liu W."/>
            <person name="Santuari L."/>
            <person name="Cao Q."/>
            <person name="Sharma T."/>
            <person name="Shen D."/>
            <person name="Roswanjaya Y."/>
            <person name="Wardhani T."/>
            <person name="Kalhor M.S."/>
            <person name="Jansen J."/>
            <person name="Van den Hoogen J."/>
            <person name="Gungor B."/>
            <person name="Hartog M."/>
            <person name="Hontelez J."/>
            <person name="Verver J."/>
            <person name="Yang W.-C."/>
            <person name="Schijlen E."/>
            <person name="Repin R."/>
            <person name="Schilthuizen M."/>
            <person name="Schranz E."/>
            <person name="Heidstra R."/>
            <person name="Miyata K."/>
            <person name="Fedorova E."/>
            <person name="Kohlen W."/>
            <person name="Bisseling T."/>
            <person name="Smit S."/>
            <person name="Geurts R."/>
        </authorList>
    </citation>
    <scope>NUCLEOTIDE SEQUENCE [LARGE SCALE GENOMIC DNA]</scope>
    <source>
        <strain evidence="2">cv. RG33-2</strain>
    </source>
</reference>
<sequence>DKSNIKYRGCLRANEQRFLEQGQTKKDHMYYLTLEASDNNVYEAKVKVKHGYKEEDITVEFVRLARFYPKTRISIASSSTSS</sequence>